<dbReference type="RefSeq" id="WP_169663098.1">
    <property type="nucleotide sequence ID" value="NZ_CP076132.1"/>
</dbReference>
<evidence type="ECO:0000313" key="1">
    <source>
        <dbReference type="EMBL" id="QWG00506.1"/>
    </source>
</evidence>
<name>A0AAX1N2C5_9BACT</name>
<dbReference type="EMBL" id="CP076132">
    <property type="protein sequence ID" value="QWG00506.1"/>
    <property type="molecule type" value="Genomic_DNA"/>
</dbReference>
<dbReference type="Proteomes" id="UP000678679">
    <property type="component" value="Chromosome 1"/>
</dbReference>
<protein>
    <submittedName>
        <fullName evidence="1">Uncharacterized protein</fullName>
    </submittedName>
</protein>
<evidence type="ECO:0000313" key="2">
    <source>
        <dbReference type="Proteomes" id="UP000678679"/>
    </source>
</evidence>
<organism evidence="1 2">
    <name type="scientific">Flammeovirga yaeyamensis</name>
    <dbReference type="NCBI Taxonomy" id="367791"/>
    <lineage>
        <taxon>Bacteria</taxon>
        <taxon>Pseudomonadati</taxon>
        <taxon>Bacteroidota</taxon>
        <taxon>Cytophagia</taxon>
        <taxon>Cytophagales</taxon>
        <taxon>Flammeovirgaceae</taxon>
        <taxon>Flammeovirga</taxon>
    </lineage>
</organism>
<dbReference type="AlphaFoldDB" id="A0AAX1N2C5"/>
<keyword evidence="2" id="KW-1185">Reference proteome</keyword>
<proteinExistence type="predicted"/>
<dbReference type="KEGG" id="fya:KMW28_12670"/>
<reference evidence="1 2" key="1">
    <citation type="submission" date="2021-05" db="EMBL/GenBank/DDBJ databases">
        <title>Comparative genomic studies on the polysaccharide-degrading batcterial strains of the Flammeovirga genus.</title>
        <authorList>
            <person name="Zewei F."/>
            <person name="Zheng Z."/>
            <person name="Yu L."/>
            <person name="Ruyue G."/>
            <person name="Yanhong M."/>
            <person name="Yuanyuan C."/>
            <person name="Jingyan G."/>
            <person name="Wenjun H."/>
        </authorList>
    </citation>
    <scope>NUCLEOTIDE SEQUENCE [LARGE SCALE GENOMIC DNA]</scope>
    <source>
        <strain evidence="1 2">NBRC:100898</strain>
    </source>
</reference>
<sequence>MKQNFKIVTKVTFYKAVSDLEKKGYEVYDTNRTQYSYYYVRIAKLHNHDEEFGAIGHGKYWLDDDYVNRLLNMK</sequence>
<accession>A0AAX1N2C5</accession>
<gene>
    <name evidence="1" type="ORF">KMW28_12670</name>
</gene>